<keyword evidence="4" id="KW-0496">Mitochondrion</keyword>
<dbReference type="InterPro" id="IPR035987">
    <property type="entry name" value="Ribosomal_uS8_sf"/>
</dbReference>
<dbReference type="GeneID" id="67132380"/>
<protein>
    <submittedName>
        <fullName evidence="4">Ribosomal protein S8</fullName>
    </submittedName>
</protein>
<dbReference type="Gene3D" id="3.30.1370.30">
    <property type="match status" value="1"/>
</dbReference>
<dbReference type="GO" id="GO:0003735">
    <property type="term" value="F:structural constituent of ribosome"/>
    <property type="evidence" value="ECO:0007669"/>
    <property type="project" value="InterPro"/>
</dbReference>
<dbReference type="RefSeq" id="YP_010139036.1">
    <property type="nucleotide sequence ID" value="NC_056903.1"/>
</dbReference>
<dbReference type="SUPFAM" id="SSF56047">
    <property type="entry name" value="Ribosomal protein S8"/>
    <property type="match status" value="1"/>
</dbReference>
<organism evidence="4">
    <name type="scientific">Lithodesmium undulatum</name>
    <name type="common">Marine centric diatom</name>
    <dbReference type="NCBI Taxonomy" id="59812"/>
    <lineage>
        <taxon>Eukaryota</taxon>
        <taxon>Sar</taxon>
        <taxon>Stramenopiles</taxon>
        <taxon>Ochrophyta</taxon>
        <taxon>Bacillariophyta</taxon>
        <taxon>Mediophyceae</taxon>
        <taxon>Lithodesmiophycidae</taxon>
        <taxon>Lithodesmiales</taxon>
        <taxon>Lithodesmiaceae</taxon>
        <taxon>Lithodesmium</taxon>
    </lineage>
</organism>
<dbReference type="EMBL" id="MW023083">
    <property type="protein sequence ID" value="QQJ94644.1"/>
    <property type="molecule type" value="Genomic_DNA"/>
</dbReference>
<dbReference type="AlphaFoldDB" id="A0A7T7A9S0"/>
<keyword evidence="2 4" id="KW-0689">Ribosomal protein</keyword>
<dbReference type="InterPro" id="IPR000630">
    <property type="entry name" value="Ribosomal_uS8"/>
</dbReference>
<evidence type="ECO:0000256" key="1">
    <source>
        <dbReference type="ARBA" id="ARBA00006471"/>
    </source>
</evidence>
<proteinExistence type="inferred from homology"/>
<comment type="similarity">
    <text evidence="1">Belongs to the universal ribosomal protein uS8 family.</text>
</comment>
<evidence type="ECO:0000256" key="2">
    <source>
        <dbReference type="ARBA" id="ARBA00022980"/>
    </source>
</evidence>
<dbReference type="GO" id="GO:1990904">
    <property type="term" value="C:ribonucleoprotein complex"/>
    <property type="evidence" value="ECO:0007669"/>
    <property type="project" value="UniProtKB-KW"/>
</dbReference>
<sequence>MNNLLWNMISNIKNNQLARKQVMFQKKNSVCIEILNILWDEGFILGYTKCHLNSNFIKIFLNYKKKTPVISSLVVLTKPSSSFYYSTKQLWKLNISNGLMILSTSKGFMTIETCKKLNLGGKPFFIIK</sequence>
<evidence type="ECO:0000256" key="3">
    <source>
        <dbReference type="ARBA" id="ARBA00023274"/>
    </source>
</evidence>
<geneLocation type="mitochondrion" evidence="4"/>
<evidence type="ECO:0000313" key="4">
    <source>
        <dbReference type="EMBL" id="QQJ94644.1"/>
    </source>
</evidence>
<keyword evidence="3" id="KW-0687">Ribonucleoprotein</keyword>
<dbReference type="Gene3D" id="3.30.1490.10">
    <property type="match status" value="1"/>
</dbReference>
<gene>
    <name evidence="4" type="primary">rps8</name>
</gene>
<accession>A0A7T7A9S0</accession>
<dbReference type="Pfam" id="PF00410">
    <property type="entry name" value="Ribosomal_S8"/>
    <property type="match status" value="1"/>
</dbReference>
<dbReference type="GO" id="GO:0005840">
    <property type="term" value="C:ribosome"/>
    <property type="evidence" value="ECO:0007669"/>
    <property type="project" value="UniProtKB-KW"/>
</dbReference>
<dbReference type="GO" id="GO:0006412">
    <property type="term" value="P:translation"/>
    <property type="evidence" value="ECO:0007669"/>
    <property type="project" value="InterPro"/>
</dbReference>
<name>A0A7T7A9S0_LITUN</name>
<reference evidence="4" key="1">
    <citation type="journal article" date="2021" name="J. Appl. Phycol.">
        <title>Mitochondrial genome of the harmful algal bloom species Odontella regia (Mediophyceae, Bacillariophyta).</title>
        <authorList>
            <person name="Wang Y."/>
            <person name="Chen Y."/>
            <person name="Wang J."/>
            <person name="Liu F."/>
            <person name="Chen N."/>
        </authorList>
    </citation>
    <scope>NUCLEOTIDE SEQUENCE</scope>
</reference>